<name>A0A0C3BZ18_HEBCY</name>
<protein>
    <submittedName>
        <fullName evidence="1">Uncharacterized protein</fullName>
    </submittedName>
</protein>
<proteinExistence type="predicted"/>
<dbReference type="AlphaFoldDB" id="A0A0C3BZ18"/>
<dbReference type="EMBL" id="KN831798">
    <property type="protein sequence ID" value="KIM37289.1"/>
    <property type="molecule type" value="Genomic_DNA"/>
</dbReference>
<evidence type="ECO:0000313" key="1">
    <source>
        <dbReference type="EMBL" id="KIM37289.1"/>
    </source>
</evidence>
<gene>
    <name evidence="1" type="ORF">M413DRAFT_448584</name>
</gene>
<evidence type="ECO:0000313" key="2">
    <source>
        <dbReference type="Proteomes" id="UP000053424"/>
    </source>
</evidence>
<dbReference type="OrthoDB" id="3016366at2759"/>
<dbReference type="Proteomes" id="UP000053424">
    <property type="component" value="Unassembled WGS sequence"/>
</dbReference>
<reference evidence="1 2" key="1">
    <citation type="submission" date="2014-04" db="EMBL/GenBank/DDBJ databases">
        <authorList>
            <consortium name="DOE Joint Genome Institute"/>
            <person name="Kuo A."/>
            <person name="Gay G."/>
            <person name="Dore J."/>
            <person name="Kohler A."/>
            <person name="Nagy L.G."/>
            <person name="Floudas D."/>
            <person name="Copeland A."/>
            <person name="Barry K.W."/>
            <person name="Cichocki N."/>
            <person name="Veneault-Fourrey C."/>
            <person name="LaButti K."/>
            <person name="Lindquist E.A."/>
            <person name="Lipzen A."/>
            <person name="Lundell T."/>
            <person name="Morin E."/>
            <person name="Murat C."/>
            <person name="Sun H."/>
            <person name="Tunlid A."/>
            <person name="Henrissat B."/>
            <person name="Grigoriev I.V."/>
            <person name="Hibbett D.S."/>
            <person name="Martin F."/>
            <person name="Nordberg H.P."/>
            <person name="Cantor M.N."/>
            <person name="Hua S.X."/>
        </authorList>
    </citation>
    <scope>NUCLEOTIDE SEQUENCE [LARGE SCALE GENOMIC DNA]</scope>
    <source>
        <strain evidence="2">h7</strain>
    </source>
</reference>
<accession>A0A0C3BZ18</accession>
<sequence length="161" mass="17894">MSSPSVPVGSICCGLSSRGDGTFHWTLLFPIDGTTAIKLHATNLQGPWKFEKTYQTLETSASATICVIVKIGEMPIDIFDGMCELLGAIPMEIPAVFKDSEKRFSCRVWVKEAWRVMDANNFIKCSDVVALEREMWDLGKEHDPLTITGAPFKFHTAQSSY</sequence>
<keyword evidence="2" id="KW-1185">Reference proteome</keyword>
<dbReference type="HOGENOM" id="CLU_095741_2_0_1"/>
<organism evidence="1 2">
    <name type="scientific">Hebeloma cylindrosporum</name>
    <dbReference type="NCBI Taxonomy" id="76867"/>
    <lineage>
        <taxon>Eukaryota</taxon>
        <taxon>Fungi</taxon>
        <taxon>Dikarya</taxon>
        <taxon>Basidiomycota</taxon>
        <taxon>Agaricomycotina</taxon>
        <taxon>Agaricomycetes</taxon>
        <taxon>Agaricomycetidae</taxon>
        <taxon>Agaricales</taxon>
        <taxon>Agaricineae</taxon>
        <taxon>Hymenogastraceae</taxon>
        <taxon>Hebeloma</taxon>
    </lineage>
</organism>
<reference evidence="2" key="2">
    <citation type="submission" date="2015-01" db="EMBL/GenBank/DDBJ databases">
        <title>Evolutionary Origins and Diversification of the Mycorrhizal Mutualists.</title>
        <authorList>
            <consortium name="DOE Joint Genome Institute"/>
            <consortium name="Mycorrhizal Genomics Consortium"/>
            <person name="Kohler A."/>
            <person name="Kuo A."/>
            <person name="Nagy L.G."/>
            <person name="Floudas D."/>
            <person name="Copeland A."/>
            <person name="Barry K.W."/>
            <person name="Cichocki N."/>
            <person name="Veneault-Fourrey C."/>
            <person name="LaButti K."/>
            <person name="Lindquist E.A."/>
            <person name="Lipzen A."/>
            <person name="Lundell T."/>
            <person name="Morin E."/>
            <person name="Murat C."/>
            <person name="Riley R."/>
            <person name="Ohm R."/>
            <person name="Sun H."/>
            <person name="Tunlid A."/>
            <person name="Henrissat B."/>
            <person name="Grigoriev I.V."/>
            <person name="Hibbett D.S."/>
            <person name="Martin F."/>
        </authorList>
    </citation>
    <scope>NUCLEOTIDE SEQUENCE [LARGE SCALE GENOMIC DNA]</scope>
    <source>
        <strain evidence="2">h7</strain>
    </source>
</reference>